<dbReference type="Proteomes" id="UP000317894">
    <property type="component" value="Unassembled WGS sequence"/>
</dbReference>
<keyword evidence="1" id="KW-0472">Membrane</keyword>
<proteinExistence type="predicted"/>
<accession>A0A552U8X6</accession>
<dbReference type="EMBL" id="VJWA01000002">
    <property type="protein sequence ID" value="TRW14660.1"/>
    <property type="molecule type" value="Genomic_DNA"/>
</dbReference>
<evidence type="ECO:0000313" key="2">
    <source>
        <dbReference type="EMBL" id="TRW14660.1"/>
    </source>
</evidence>
<reference evidence="2 3" key="1">
    <citation type="submission" date="2019-07" db="EMBL/GenBank/DDBJ databases">
        <title>Novel species isolated from glacier.</title>
        <authorList>
            <person name="Liu Q."/>
            <person name="Xin Y.-H."/>
        </authorList>
    </citation>
    <scope>NUCLEOTIDE SEQUENCE [LARGE SCALE GENOMIC DNA]</scope>
    <source>
        <strain evidence="2 3">LB1R16</strain>
    </source>
</reference>
<organism evidence="2 3">
    <name type="scientific">Glacieibacterium frigidum</name>
    <dbReference type="NCBI Taxonomy" id="2593303"/>
    <lineage>
        <taxon>Bacteria</taxon>
        <taxon>Pseudomonadati</taxon>
        <taxon>Pseudomonadota</taxon>
        <taxon>Alphaproteobacteria</taxon>
        <taxon>Sphingomonadales</taxon>
        <taxon>Sphingosinicellaceae</taxon>
        <taxon>Glacieibacterium</taxon>
    </lineage>
</organism>
<evidence type="ECO:0000313" key="3">
    <source>
        <dbReference type="Proteomes" id="UP000317894"/>
    </source>
</evidence>
<sequence>MRNGAQILFALSALIFLIVLGQALLSLRFPMVAGQSFESQPVGGLMFLTSLLSALSSAVLPFFGALVIDRWDHRDRERSRVETIADTAS</sequence>
<feature type="transmembrane region" description="Helical" evidence="1">
    <location>
        <begin position="45"/>
        <end position="68"/>
    </location>
</feature>
<keyword evidence="3" id="KW-1185">Reference proteome</keyword>
<dbReference type="AlphaFoldDB" id="A0A552U8X6"/>
<keyword evidence="1" id="KW-0812">Transmembrane</keyword>
<comment type="caution">
    <text evidence="2">The sequence shown here is derived from an EMBL/GenBank/DDBJ whole genome shotgun (WGS) entry which is preliminary data.</text>
</comment>
<evidence type="ECO:0000256" key="1">
    <source>
        <dbReference type="SAM" id="Phobius"/>
    </source>
</evidence>
<keyword evidence="1" id="KW-1133">Transmembrane helix</keyword>
<gene>
    <name evidence="2" type="ORF">FMM06_13300</name>
</gene>
<protein>
    <submittedName>
        <fullName evidence="2">Uncharacterized protein</fullName>
    </submittedName>
</protein>
<name>A0A552U8X6_9SPHN</name>
<dbReference type="RefSeq" id="WP_144237866.1">
    <property type="nucleotide sequence ID" value="NZ_VJWA01000002.1"/>
</dbReference>